<protein>
    <submittedName>
        <fullName evidence="2">Uncharacterized protein</fullName>
    </submittedName>
</protein>
<proteinExistence type="predicted"/>
<keyword evidence="1" id="KW-0812">Transmembrane</keyword>
<keyword evidence="3" id="KW-1185">Reference proteome</keyword>
<gene>
    <name evidence="2" type="ORF">LSH36_275g06046</name>
</gene>
<organism evidence="2 3">
    <name type="scientific">Paralvinella palmiformis</name>
    <dbReference type="NCBI Taxonomy" id="53620"/>
    <lineage>
        <taxon>Eukaryota</taxon>
        <taxon>Metazoa</taxon>
        <taxon>Spiralia</taxon>
        <taxon>Lophotrochozoa</taxon>
        <taxon>Annelida</taxon>
        <taxon>Polychaeta</taxon>
        <taxon>Sedentaria</taxon>
        <taxon>Canalipalpata</taxon>
        <taxon>Terebellida</taxon>
        <taxon>Terebelliformia</taxon>
        <taxon>Alvinellidae</taxon>
        <taxon>Paralvinella</taxon>
    </lineage>
</organism>
<keyword evidence="1" id="KW-0472">Membrane</keyword>
<name>A0AAD9N2C8_9ANNE</name>
<evidence type="ECO:0000313" key="2">
    <source>
        <dbReference type="EMBL" id="KAK2154165.1"/>
    </source>
</evidence>
<accession>A0AAD9N2C8</accession>
<dbReference type="AlphaFoldDB" id="A0AAD9N2C8"/>
<dbReference type="Proteomes" id="UP001208570">
    <property type="component" value="Unassembled WGS sequence"/>
</dbReference>
<keyword evidence="1" id="KW-1133">Transmembrane helix</keyword>
<reference evidence="2" key="1">
    <citation type="journal article" date="2023" name="Mol. Biol. Evol.">
        <title>Third-Generation Sequencing Reveals the Adaptive Role of the Epigenome in Three Deep-Sea Polychaetes.</title>
        <authorList>
            <person name="Perez M."/>
            <person name="Aroh O."/>
            <person name="Sun Y."/>
            <person name="Lan Y."/>
            <person name="Juniper S.K."/>
            <person name="Young C.R."/>
            <person name="Angers B."/>
            <person name="Qian P.Y."/>
        </authorList>
    </citation>
    <scope>NUCLEOTIDE SEQUENCE</scope>
    <source>
        <strain evidence="2">P08H-3</strain>
    </source>
</reference>
<dbReference type="EMBL" id="JAODUP010000275">
    <property type="protein sequence ID" value="KAK2154165.1"/>
    <property type="molecule type" value="Genomic_DNA"/>
</dbReference>
<sequence>MTLLTVFLAVGAVIIAVSLYYCQEMSSEVHQWATGLWIILNWSHFVFLKQGFYLKIFGNFLYLY</sequence>
<evidence type="ECO:0000313" key="3">
    <source>
        <dbReference type="Proteomes" id="UP001208570"/>
    </source>
</evidence>
<feature type="transmembrane region" description="Helical" evidence="1">
    <location>
        <begin position="29"/>
        <end position="48"/>
    </location>
</feature>
<evidence type="ECO:0000256" key="1">
    <source>
        <dbReference type="SAM" id="Phobius"/>
    </source>
</evidence>
<comment type="caution">
    <text evidence="2">The sequence shown here is derived from an EMBL/GenBank/DDBJ whole genome shotgun (WGS) entry which is preliminary data.</text>
</comment>